<dbReference type="SUPFAM" id="SSF46785">
    <property type="entry name" value="Winged helix' DNA-binding domain"/>
    <property type="match status" value="1"/>
</dbReference>
<organism evidence="5 6">
    <name type="scientific">Lacibacterium aquatile</name>
    <dbReference type="NCBI Taxonomy" id="1168082"/>
    <lineage>
        <taxon>Bacteria</taxon>
        <taxon>Pseudomonadati</taxon>
        <taxon>Pseudomonadota</taxon>
        <taxon>Alphaproteobacteria</taxon>
        <taxon>Rhodospirillales</taxon>
        <taxon>Rhodospirillaceae</taxon>
    </lineage>
</organism>
<protein>
    <submittedName>
        <fullName evidence="5">GntR family transcriptional regulator</fullName>
    </submittedName>
</protein>
<dbReference type="InterPro" id="IPR036388">
    <property type="entry name" value="WH-like_DNA-bd_sf"/>
</dbReference>
<dbReference type="CDD" id="cd07377">
    <property type="entry name" value="WHTH_GntR"/>
    <property type="match status" value="1"/>
</dbReference>
<evidence type="ECO:0000313" key="6">
    <source>
        <dbReference type="Proteomes" id="UP001597295"/>
    </source>
</evidence>
<dbReference type="PROSITE" id="PS50949">
    <property type="entry name" value="HTH_GNTR"/>
    <property type="match status" value="1"/>
</dbReference>
<name>A0ABW5DV38_9PROT</name>
<dbReference type="Gene3D" id="3.40.1410.10">
    <property type="entry name" value="Chorismate lyase-like"/>
    <property type="match status" value="1"/>
</dbReference>
<accession>A0ABW5DV38</accession>
<keyword evidence="2" id="KW-0238">DNA-binding</keyword>
<comment type="caution">
    <text evidence="5">The sequence shown here is derived from an EMBL/GenBank/DDBJ whole genome shotgun (WGS) entry which is preliminary data.</text>
</comment>
<evidence type="ECO:0000256" key="1">
    <source>
        <dbReference type="ARBA" id="ARBA00023015"/>
    </source>
</evidence>
<dbReference type="InterPro" id="IPR028978">
    <property type="entry name" value="Chorismate_lyase_/UTRA_dom_sf"/>
</dbReference>
<dbReference type="InterPro" id="IPR036390">
    <property type="entry name" value="WH_DNA-bd_sf"/>
</dbReference>
<reference evidence="6" key="1">
    <citation type="journal article" date="2019" name="Int. J. Syst. Evol. Microbiol.">
        <title>The Global Catalogue of Microorganisms (GCM) 10K type strain sequencing project: providing services to taxonomists for standard genome sequencing and annotation.</title>
        <authorList>
            <consortium name="The Broad Institute Genomics Platform"/>
            <consortium name="The Broad Institute Genome Sequencing Center for Infectious Disease"/>
            <person name="Wu L."/>
            <person name="Ma J."/>
        </authorList>
    </citation>
    <scope>NUCLEOTIDE SEQUENCE [LARGE SCALE GENOMIC DNA]</scope>
    <source>
        <strain evidence="6">CGMCC 1.19062</strain>
    </source>
</reference>
<dbReference type="Proteomes" id="UP001597295">
    <property type="component" value="Unassembled WGS sequence"/>
</dbReference>
<dbReference type="RefSeq" id="WP_379878143.1">
    <property type="nucleotide sequence ID" value="NZ_JBHUIP010000014.1"/>
</dbReference>
<dbReference type="Pfam" id="PF00392">
    <property type="entry name" value="GntR"/>
    <property type="match status" value="1"/>
</dbReference>
<dbReference type="InterPro" id="IPR050679">
    <property type="entry name" value="Bact_HTH_transcr_reg"/>
</dbReference>
<dbReference type="Pfam" id="PF07702">
    <property type="entry name" value="UTRA"/>
    <property type="match status" value="1"/>
</dbReference>
<dbReference type="PRINTS" id="PR00035">
    <property type="entry name" value="HTHGNTR"/>
</dbReference>
<dbReference type="InterPro" id="IPR011663">
    <property type="entry name" value="UTRA"/>
</dbReference>
<dbReference type="PANTHER" id="PTHR44846">
    <property type="entry name" value="MANNOSYL-D-GLYCERATE TRANSPORT/METABOLISM SYSTEM REPRESSOR MNGR-RELATED"/>
    <property type="match status" value="1"/>
</dbReference>
<dbReference type="EMBL" id="JBHUIP010000014">
    <property type="protein sequence ID" value="MFD2264977.1"/>
    <property type="molecule type" value="Genomic_DNA"/>
</dbReference>
<dbReference type="SUPFAM" id="SSF64288">
    <property type="entry name" value="Chorismate lyase-like"/>
    <property type="match status" value="1"/>
</dbReference>
<keyword evidence="1" id="KW-0805">Transcription regulation</keyword>
<evidence type="ECO:0000256" key="2">
    <source>
        <dbReference type="ARBA" id="ARBA00023125"/>
    </source>
</evidence>
<proteinExistence type="predicted"/>
<evidence type="ECO:0000313" key="5">
    <source>
        <dbReference type="EMBL" id="MFD2264977.1"/>
    </source>
</evidence>
<dbReference type="InterPro" id="IPR000524">
    <property type="entry name" value="Tscrpt_reg_HTH_GntR"/>
</dbReference>
<gene>
    <name evidence="5" type="ORF">ACFSM5_18885</name>
</gene>
<dbReference type="Gene3D" id="1.10.10.10">
    <property type="entry name" value="Winged helix-like DNA-binding domain superfamily/Winged helix DNA-binding domain"/>
    <property type="match status" value="1"/>
</dbReference>
<dbReference type="SMART" id="SM00866">
    <property type="entry name" value="UTRA"/>
    <property type="match status" value="1"/>
</dbReference>
<sequence length="251" mass="28228">MSERQAQSTEIREAPDFRPLYAQVKDLIIKRLIAGEWKPGELLPSEFRLAEIFNVSQGTVRKALDEMAAQNLVVRRQGRGTYVAEHSPHRSLFHFFHICDAAGERLLPVSRVLSRDVGPATAQEAARLQLGAGQQVLRLERVRLLNGEPAIVEKIMLPFDLFGDLDLPVGEDLGAELYVLYQQRCDVTIVRADERLSAVAADAREADLLKIAPGAPLLEVDRTAYQLDGRIVEWRVGRIDSRNRYYQATIT</sequence>
<dbReference type="SMART" id="SM00345">
    <property type="entry name" value="HTH_GNTR"/>
    <property type="match status" value="1"/>
</dbReference>
<evidence type="ECO:0000259" key="4">
    <source>
        <dbReference type="PROSITE" id="PS50949"/>
    </source>
</evidence>
<feature type="domain" description="HTH gntR-type" evidence="4">
    <location>
        <begin position="18"/>
        <end position="86"/>
    </location>
</feature>
<keyword evidence="6" id="KW-1185">Reference proteome</keyword>
<keyword evidence="3" id="KW-0804">Transcription</keyword>
<dbReference type="PANTHER" id="PTHR44846:SF1">
    <property type="entry name" value="MANNOSYL-D-GLYCERATE TRANSPORT_METABOLISM SYSTEM REPRESSOR MNGR-RELATED"/>
    <property type="match status" value="1"/>
</dbReference>
<evidence type="ECO:0000256" key="3">
    <source>
        <dbReference type="ARBA" id="ARBA00023163"/>
    </source>
</evidence>